<sequence length="96" mass="11014">MTVRTLDRGQEHSSYATLIIVLHAHQPPAKSSDGQSVNRRVDREPESVMCDEHPHSHLWSQNLIKGSYFRYTTGYRDLGSTLAFCAPENGYDQWKH</sequence>
<dbReference type="Proteomes" id="UP001519460">
    <property type="component" value="Unassembled WGS sequence"/>
</dbReference>
<dbReference type="EMBL" id="JACVVK020000290">
    <property type="protein sequence ID" value="KAK7480001.1"/>
    <property type="molecule type" value="Genomic_DNA"/>
</dbReference>
<accession>A0ABD0JZC5</accession>
<proteinExistence type="predicted"/>
<feature type="compositionally biased region" description="Basic and acidic residues" evidence="1">
    <location>
        <begin position="39"/>
        <end position="49"/>
    </location>
</feature>
<organism evidence="2 3">
    <name type="scientific">Batillaria attramentaria</name>
    <dbReference type="NCBI Taxonomy" id="370345"/>
    <lineage>
        <taxon>Eukaryota</taxon>
        <taxon>Metazoa</taxon>
        <taxon>Spiralia</taxon>
        <taxon>Lophotrochozoa</taxon>
        <taxon>Mollusca</taxon>
        <taxon>Gastropoda</taxon>
        <taxon>Caenogastropoda</taxon>
        <taxon>Sorbeoconcha</taxon>
        <taxon>Cerithioidea</taxon>
        <taxon>Batillariidae</taxon>
        <taxon>Batillaria</taxon>
    </lineage>
</organism>
<evidence type="ECO:0000256" key="1">
    <source>
        <dbReference type="SAM" id="MobiDB-lite"/>
    </source>
</evidence>
<protein>
    <submittedName>
        <fullName evidence="2">Uncharacterized protein</fullName>
    </submittedName>
</protein>
<dbReference type="AlphaFoldDB" id="A0ABD0JZC5"/>
<feature type="region of interest" description="Disordered" evidence="1">
    <location>
        <begin position="26"/>
        <end position="49"/>
    </location>
</feature>
<keyword evidence="3" id="KW-1185">Reference proteome</keyword>
<evidence type="ECO:0000313" key="3">
    <source>
        <dbReference type="Proteomes" id="UP001519460"/>
    </source>
</evidence>
<evidence type="ECO:0000313" key="2">
    <source>
        <dbReference type="EMBL" id="KAK7480001.1"/>
    </source>
</evidence>
<comment type="caution">
    <text evidence="2">The sequence shown here is derived from an EMBL/GenBank/DDBJ whole genome shotgun (WGS) entry which is preliminary data.</text>
</comment>
<name>A0ABD0JZC5_9CAEN</name>
<reference evidence="2 3" key="1">
    <citation type="journal article" date="2023" name="Sci. Data">
        <title>Genome assembly of the Korean intertidal mud-creeper Batillaria attramentaria.</title>
        <authorList>
            <person name="Patra A.K."/>
            <person name="Ho P.T."/>
            <person name="Jun S."/>
            <person name="Lee S.J."/>
            <person name="Kim Y."/>
            <person name="Won Y.J."/>
        </authorList>
    </citation>
    <scope>NUCLEOTIDE SEQUENCE [LARGE SCALE GENOMIC DNA]</scope>
    <source>
        <strain evidence="2">Wonlab-2016</strain>
    </source>
</reference>
<gene>
    <name evidence="2" type="ORF">BaRGS_00028734</name>
</gene>